<reference evidence="3" key="1">
    <citation type="journal article" date="2019" name="Int. J. Syst. Evol. Microbiol.">
        <title>The Global Catalogue of Microorganisms (GCM) 10K type strain sequencing project: providing services to taxonomists for standard genome sequencing and annotation.</title>
        <authorList>
            <consortium name="The Broad Institute Genomics Platform"/>
            <consortium name="The Broad Institute Genome Sequencing Center for Infectious Disease"/>
            <person name="Wu L."/>
            <person name="Ma J."/>
        </authorList>
    </citation>
    <scope>NUCLEOTIDE SEQUENCE [LARGE SCALE GENOMIC DNA]</scope>
    <source>
        <strain evidence="3">KCTC 23984</strain>
    </source>
</reference>
<sequence length="322" mass="35013">MKKGIQSREACIYLTQLLMLLFSLPTVAQQVTVEWAEGYDSQGTTSESSGYVGKMIIAVDEDGNSYVAGRSMNYNTYRANIVTTKHSPAGEELWVRVYEGVLNSEPTAIAVDNAGGVYVTGVSVTGYERYDALHYGTDYLTVRYSALDGTLTWDETYNGAGNGSDVARAVAVDTLGGVYVTGESYSGSSGIDYTTIRYAASDGTLTWGMTYNGIRNSYDYGRAIAVDNLGGVYVTGASWSGARRIKYTTIRYAASDGTLTWGKTYKWASNSYDYGRVIVVDNLGGVYITGESWSGACKNNYMTIRYAASDGTLTWDEAEYPE</sequence>
<dbReference type="Proteomes" id="UP001597641">
    <property type="component" value="Unassembled WGS sequence"/>
</dbReference>
<evidence type="ECO:0000313" key="3">
    <source>
        <dbReference type="Proteomes" id="UP001597641"/>
    </source>
</evidence>
<dbReference type="InterPro" id="IPR010620">
    <property type="entry name" value="SBBP_repeat"/>
</dbReference>
<dbReference type="EMBL" id="JBHUOX010000009">
    <property type="protein sequence ID" value="MFD3001321.1"/>
    <property type="molecule type" value="Genomic_DNA"/>
</dbReference>
<organism evidence="2 3">
    <name type="scientific">Pontibacter toksunensis</name>
    <dbReference type="NCBI Taxonomy" id="1332631"/>
    <lineage>
        <taxon>Bacteria</taxon>
        <taxon>Pseudomonadati</taxon>
        <taxon>Bacteroidota</taxon>
        <taxon>Cytophagia</taxon>
        <taxon>Cytophagales</taxon>
        <taxon>Hymenobacteraceae</taxon>
        <taxon>Pontibacter</taxon>
    </lineage>
</organism>
<proteinExistence type="predicted"/>
<dbReference type="PANTHER" id="PTHR35580">
    <property type="entry name" value="CELL SURFACE GLYCOPROTEIN (S-LAYER PROTEIN)-LIKE PROTEIN"/>
    <property type="match status" value="1"/>
</dbReference>
<dbReference type="Gene3D" id="2.120.10.30">
    <property type="entry name" value="TolB, C-terminal domain"/>
    <property type="match status" value="1"/>
</dbReference>
<feature type="chain" id="PRO_5047266886" evidence="1">
    <location>
        <begin position="29"/>
        <end position="322"/>
    </location>
</feature>
<dbReference type="Pfam" id="PF06739">
    <property type="entry name" value="SBBP"/>
    <property type="match status" value="3"/>
</dbReference>
<dbReference type="RefSeq" id="WP_377485252.1">
    <property type="nucleotide sequence ID" value="NZ_JBHUOX010000009.1"/>
</dbReference>
<dbReference type="InterPro" id="IPR011042">
    <property type="entry name" value="6-blade_b-propeller_TolB-like"/>
</dbReference>
<dbReference type="PANTHER" id="PTHR35580:SF1">
    <property type="entry name" value="PHYTASE-LIKE DOMAIN-CONTAINING PROTEIN"/>
    <property type="match status" value="1"/>
</dbReference>
<keyword evidence="1" id="KW-0732">Signal</keyword>
<comment type="caution">
    <text evidence="2">The sequence shown here is derived from an EMBL/GenBank/DDBJ whole genome shotgun (WGS) entry which is preliminary data.</text>
</comment>
<dbReference type="InterPro" id="IPR052918">
    <property type="entry name" value="Motility_Chemotaxis_Reg"/>
</dbReference>
<evidence type="ECO:0000256" key="1">
    <source>
        <dbReference type="SAM" id="SignalP"/>
    </source>
</evidence>
<feature type="signal peptide" evidence="1">
    <location>
        <begin position="1"/>
        <end position="28"/>
    </location>
</feature>
<gene>
    <name evidence="2" type="ORF">ACFS7Z_13175</name>
</gene>
<protein>
    <submittedName>
        <fullName evidence="2">SBBP repeat-containing protein</fullName>
    </submittedName>
</protein>
<evidence type="ECO:0000313" key="2">
    <source>
        <dbReference type="EMBL" id="MFD3001321.1"/>
    </source>
</evidence>
<accession>A0ABW6BUX9</accession>
<name>A0ABW6BUX9_9BACT</name>
<keyword evidence="3" id="KW-1185">Reference proteome</keyword>
<dbReference type="SUPFAM" id="SSF101898">
    <property type="entry name" value="NHL repeat"/>
    <property type="match status" value="1"/>
</dbReference>